<evidence type="ECO:0000313" key="2">
    <source>
        <dbReference type="EMBL" id="CUN01528.1"/>
    </source>
</evidence>
<organism evidence="2 3">
    <name type="scientific">Faecalibacterium prausnitzii</name>
    <dbReference type="NCBI Taxonomy" id="853"/>
    <lineage>
        <taxon>Bacteria</taxon>
        <taxon>Bacillati</taxon>
        <taxon>Bacillota</taxon>
        <taxon>Clostridia</taxon>
        <taxon>Eubacteriales</taxon>
        <taxon>Oscillospiraceae</taxon>
        <taxon>Faecalibacterium</taxon>
    </lineage>
</organism>
<sequence length="164" mass="18543">MEVYCLFMMRKKEKVITMTVTLILVVILICIKVTHFVIIERPLKQCRIVSAYHLTVDTNGAQIDQSWLFEKDDLTYIDIAKTFEQTYFVTDYAGGSGDSGALNELTIAFGETMDGMPDIRITVSENGYIQINGKRAYPLSLKYAGKRLYVHLLGCLQDGADLQQ</sequence>
<gene>
    <name evidence="2" type="ORF">ERS852582_01555</name>
</gene>
<accession>A0A173TJT7</accession>
<keyword evidence="1" id="KW-0812">Transmembrane</keyword>
<dbReference type="AlphaFoldDB" id="A0A173TJT7"/>
<dbReference type="Proteomes" id="UP000095649">
    <property type="component" value="Unassembled WGS sequence"/>
</dbReference>
<name>A0A173TJT7_9FIRM</name>
<evidence type="ECO:0000313" key="3">
    <source>
        <dbReference type="Proteomes" id="UP000095649"/>
    </source>
</evidence>
<dbReference type="EMBL" id="CYXN01000010">
    <property type="protein sequence ID" value="CUN01528.1"/>
    <property type="molecule type" value="Genomic_DNA"/>
</dbReference>
<proteinExistence type="predicted"/>
<protein>
    <submittedName>
        <fullName evidence="2">Uncharacterized protein</fullName>
    </submittedName>
</protein>
<keyword evidence="1" id="KW-1133">Transmembrane helix</keyword>
<evidence type="ECO:0000256" key="1">
    <source>
        <dbReference type="SAM" id="Phobius"/>
    </source>
</evidence>
<feature type="transmembrane region" description="Helical" evidence="1">
    <location>
        <begin position="15"/>
        <end position="38"/>
    </location>
</feature>
<reference evidence="2 3" key="1">
    <citation type="submission" date="2015-09" db="EMBL/GenBank/DDBJ databases">
        <authorList>
            <consortium name="Pathogen Informatics"/>
        </authorList>
    </citation>
    <scope>NUCLEOTIDE SEQUENCE [LARGE SCALE GENOMIC DNA]</scope>
    <source>
        <strain evidence="2 3">2789STDY5834970</strain>
    </source>
</reference>
<keyword evidence="1" id="KW-0472">Membrane</keyword>